<evidence type="ECO:0000313" key="12">
    <source>
        <dbReference type="EMBL" id="SIP71480.1"/>
    </source>
</evidence>
<evidence type="ECO:0008006" key="15">
    <source>
        <dbReference type="Google" id="ProtNLM"/>
    </source>
</evidence>
<dbReference type="Proteomes" id="UP000224871">
    <property type="component" value="Unassembled WGS sequence"/>
</dbReference>
<keyword evidence="4 8" id="KW-0732">Signal</keyword>
<name>A0A1N6MRN7_9GAMM</name>
<evidence type="ECO:0000259" key="9">
    <source>
        <dbReference type="Pfam" id="PF04575"/>
    </source>
</evidence>
<dbReference type="Pfam" id="PF24575">
    <property type="entry name" value="TPR_Slam"/>
    <property type="match status" value="1"/>
</dbReference>
<comment type="similarity">
    <text evidence="7">Belongs to the Slam family.</text>
</comment>
<feature type="chain" id="PRO_5012975328" description="DUF560 domain-containing protein" evidence="8">
    <location>
        <begin position="26"/>
        <end position="491"/>
    </location>
</feature>
<organism evidence="12 13">
    <name type="scientific">Xenorhabdus innexi</name>
    <dbReference type="NCBI Taxonomy" id="290109"/>
    <lineage>
        <taxon>Bacteria</taxon>
        <taxon>Pseudomonadati</taxon>
        <taxon>Pseudomonadota</taxon>
        <taxon>Gammaproteobacteria</taxon>
        <taxon>Enterobacterales</taxon>
        <taxon>Morganellaceae</taxon>
        <taxon>Xenorhabdus</taxon>
    </lineage>
</organism>
<dbReference type="Proteomes" id="UP000196435">
    <property type="component" value="Unassembled WGS sequence"/>
</dbReference>
<dbReference type="InterPro" id="IPR007655">
    <property type="entry name" value="Slam_C"/>
</dbReference>
<dbReference type="InterPro" id="IPR011990">
    <property type="entry name" value="TPR-like_helical_dom_sf"/>
</dbReference>
<keyword evidence="14" id="KW-1185">Reference proteome</keyword>
<evidence type="ECO:0000256" key="7">
    <source>
        <dbReference type="ARBA" id="ARBA00023609"/>
    </source>
</evidence>
<keyword evidence="2" id="KW-1134">Transmembrane beta strand</keyword>
<evidence type="ECO:0000256" key="8">
    <source>
        <dbReference type="SAM" id="SignalP"/>
    </source>
</evidence>
<dbReference type="GO" id="GO:0009279">
    <property type="term" value="C:cell outer membrane"/>
    <property type="evidence" value="ECO:0007669"/>
    <property type="project" value="UniProtKB-SubCell"/>
</dbReference>
<dbReference type="OrthoDB" id="7525402at2"/>
<evidence type="ECO:0000256" key="4">
    <source>
        <dbReference type="ARBA" id="ARBA00022729"/>
    </source>
</evidence>
<evidence type="ECO:0000259" key="10">
    <source>
        <dbReference type="Pfam" id="PF24575"/>
    </source>
</evidence>
<evidence type="ECO:0000256" key="5">
    <source>
        <dbReference type="ARBA" id="ARBA00023136"/>
    </source>
</evidence>
<dbReference type="RefSeq" id="WP_086954863.1">
    <property type="nucleotide sequence ID" value="NZ_CAWNQC010000112.1"/>
</dbReference>
<feature type="domain" description="Surface lipoprotein assembly modifier N-terminal TPR repeats region" evidence="10">
    <location>
        <begin position="69"/>
        <end position="169"/>
    </location>
</feature>
<keyword evidence="6" id="KW-0998">Cell outer membrane</keyword>
<evidence type="ECO:0000313" key="11">
    <source>
        <dbReference type="EMBL" id="PHM38487.1"/>
    </source>
</evidence>
<dbReference type="AlphaFoldDB" id="A0A1N6MRN7"/>
<keyword evidence="3" id="KW-0812">Transmembrane</keyword>
<reference evidence="11 14" key="3">
    <citation type="journal article" date="2017" name="Nat. Microbiol.">
        <title>Natural product diversity associated with the nematode symbionts Photorhabdus and Xenorhabdus.</title>
        <authorList>
            <person name="Tobias N.J."/>
            <person name="Wolff H."/>
            <person name="Djahanschiri B."/>
            <person name="Grundmann F."/>
            <person name="Kronenwerth M."/>
            <person name="Shi Y.M."/>
            <person name="Simonyi S."/>
            <person name="Grun P."/>
            <person name="Shapiro-Ilan D."/>
            <person name="Pidot S.J."/>
            <person name="Stinear T.P."/>
            <person name="Ebersberger I."/>
            <person name="Bode H.B."/>
        </authorList>
    </citation>
    <scope>NUCLEOTIDE SEQUENCE [LARGE SCALE GENOMIC DNA]</scope>
    <source>
        <strain evidence="11 14">DSM 16336</strain>
    </source>
</reference>
<dbReference type="Gene3D" id="1.25.40.10">
    <property type="entry name" value="Tetratricopeptide repeat domain"/>
    <property type="match status" value="1"/>
</dbReference>
<protein>
    <recommendedName>
        <fullName evidence="15">DUF560 domain-containing protein</fullName>
    </recommendedName>
</protein>
<dbReference type="EMBL" id="FTLG01000022">
    <property type="protein sequence ID" value="SIP71480.1"/>
    <property type="molecule type" value="Genomic_DNA"/>
</dbReference>
<sequence length="491" mass="56734">MSDNRKTHILLTALIALCFSLSTYANDEDTSRKIWREAQHNQQENENNLITPEPVFPNNEASLIIINGQKLQVDNNLDDIGFALFLAINHQQWPDVRRFLAAYQKLPEHDGMLVNFAQGGLARLDGELDLAAYHYQQVLNQQPDFPRIKLELARVYFEDHKNREAEHLFSELSEKKQLPEAILKNSNSYLKAVELRNSWRGSFSAGYSYNDNVNMSSDQEITLLGFTPDGRIVKRQIPKAAKAWGMSYDATLSRHYQLSGHHGISVRGLIYGENYRNYQDGNENTLQLTSGYRYKSKSHDISFSPLFEYKQLAGDRLYHATGIKTEWRWDMTAQTSLNTELEHKQLRHQHNDRRKDGELTSAFLSLSHAINKDFALFGGGDWTYRGNDQYSVDRYQQWGVKAGFGGQIYHGVNGFLSATLRDRHFGAYSPMLNARRQDREQIYTATIKIPAAEILGMTPSMTFRHRRNHSNVNWMYSYNKNEVLLRLETFF</sequence>
<dbReference type="Pfam" id="PF04575">
    <property type="entry name" value="SlipAM"/>
    <property type="match status" value="1"/>
</dbReference>
<proteinExistence type="inferred from homology"/>
<evidence type="ECO:0000256" key="2">
    <source>
        <dbReference type="ARBA" id="ARBA00022452"/>
    </source>
</evidence>
<evidence type="ECO:0000313" key="14">
    <source>
        <dbReference type="Proteomes" id="UP000224871"/>
    </source>
</evidence>
<dbReference type="SUPFAM" id="SSF48452">
    <property type="entry name" value="TPR-like"/>
    <property type="match status" value="1"/>
</dbReference>
<reference evidence="13" key="2">
    <citation type="submission" date="2016-12" db="EMBL/GenBank/DDBJ databases">
        <authorList>
            <person name="Gaudriault S."/>
        </authorList>
    </citation>
    <scope>NUCLEOTIDE SEQUENCE [LARGE SCALE GENOMIC DNA]</scope>
    <source>
        <strain evidence="13">HGB1681 (deposited as PTA-6826 in the American Type Culture Collection)</strain>
    </source>
</reference>
<feature type="signal peptide" evidence="8">
    <location>
        <begin position="1"/>
        <end position="25"/>
    </location>
</feature>
<dbReference type="InterPro" id="IPR057556">
    <property type="entry name" value="TPR_Slam"/>
</dbReference>
<accession>A0A1N6MRN7</accession>
<keyword evidence="5" id="KW-0472">Membrane</keyword>
<reference evidence="12" key="1">
    <citation type="submission" date="2016-12" db="EMBL/GenBank/DDBJ databases">
        <authorList>
            <person name="Song W.-J."/>
            <person name="Kurnit D.M."/>
        </authorList>
    </citation>
    <scope>NUCLEOTIDE SEQUENCE [LARGE SCALE GENOMIC DNA]</scope>
    <source>
        <strain evidence="12">HGB1681</strain>
    </source>
</reference>
<evidence type="ECO:0000256" key="6">
    <source>
        <dbReference type="ARBA" id="ARBA00023237"/>
    </source>
</evidence>
<feature type="domain" description="Surface lipoprotein assembly modifier C-terminal" evidence="9">
    <location>
        <begin position="199"/>
        <end position="491"/>
    </location>
</feature>
<dbReference type="EMBL" id="NIBU01000002">
    <property type="protein sequence ID" value="PHM38487.1"/>
    <property type="molecule type" value="Genomic_DNA"/>
</dbReference>
<evidence type="ECO:0000256" key="3">
    <source>
        <dbReference type="ARBA" id="ARBA00022692"/>
    </source>
</evidence>
<evidence type="ECO:0000313" key="13">
    <source>
        <dbReference type="Proteomes" id="UP000196435"/>
    </source>
</evidence>
<gene>
    <name evidence="11" type="ORF">Xinn_00184</name>
    <name evidence="12" type="ORF">XIS1_1180033</name>
</gene>
<comment type="subcellular location">
    <subcellularLocation>
        <location evidence="1">Cell outer membrane</location>
        <topology evidence="1">Multi-pass membrane protein</topology>
    </subcellularLocation>
</comment>
<evidence type="ECO:0000256" key="1">
    <source>
        <dbReference type="ARBA" id="ARBA00004571"/>
    </source>
</evidence>